<comment type="caution">
    <text evidence="4">The sequence shown here is derived from an EMBL/GenBank/DDBJ whole genome shotgun (WGS) entry which is preliminary data.</text>
</comment>
<keyword evidence="5" id="KW-1185">Reference proteome</keyword>
<dbReference type="Proteomes" id="UP000051790">
    <property type="component" value="Unassembled WGS sequence"/>
</dbReference>
<sequence length="447" mass="45887">MKFRTALIALALGLGLAAVTTTHTTHATDFSHSTQTASGTGITLDGQYSDWASLPSAKVNYDTAFDHTSIVKMIATTSEIDVYVEVHNANGNYLPYAGWTGTVAGKGIAFQVGSKNQLTTGSNVVYSNSRMAHYGSVFTTAVPADGTYSSAYTRSEFSITPSQAGITSLQNGDTVSLNFEGTGLGSQTISTLVGSGGVLTGSGTSAAASTTSSSSTSSSAASSSSATSTSSSSTDLNGAGVIDGKGDTPAKGDSNTSNDDLGIVIDGKFSDWDNITKTDEANGNKMAMVADGDYVYVYVMMSQYYVAQNGFKFTAGGQTFWITPQNGGNGSTSVTPVTFKVSGGPWDTSTQYPNVGNGYMVQGTVDGKTQGLMEFKFKLSDLGLSSSASQTITLHNDGIGPTTITAAGGSTGPVLLAGVGVLLAGFGYWKARKMGLLKPQTARTSGK</sequence>
<keyword evidence="2" id="KW-0472">Membrane</keyword>
<protein>
    <recommendedName>
        <fullName evidence="6">Firmicu-CTERM sorting domain-containing protein</fullName>
    </recommendedName>
</protein>
<feature type="compositionally biased region" description="Low complexity" evidence="1">
    <location>
        <begin position="203"/>
        <end position="234"/>
    </location>
</feature>
<evidence type="ECO:0000256" key="1">
    <source>
        <dbReference type="SAM" id="MobiDB-lite"/>
    </source>
</evidence>
<proteinExistence type="predicted"/>
<dbReference type="RefSeq" id="WP_056962945.1">
    <property type="nucleotide sequence ID" value="NZ_AZEU01000099.1"/>
</dbReference>
<feature type="transmembrane region" description="Helical" evidence="2">
    <location>
        <begin position="411"/>
        <end position="429"/>
    </location>
</feature>
<dbReference type="InterPro" id="IPR026409">
    <property type="entry name" value="Firmicu_CTERM"/>
</dbReference>
<evidence type="ECO:0000313" key="5">
    <source>
        <dbReference type="Proteomes" id="UP000051790"/>
    </source>
</evidence>
<reference evidence="4 5" key="1">
    <citation type="journal article" date="2015" name="Genome Announc.">
        <title>Expanding the biotechnology potential of lactobacilli through comparative genomics of 213 strains and associated genera.</title>
        <authorList>
            <person name="Sun Z."/>
            <person name="Harris H.M."/>
            <person name="McCann A."/>
            <person name="Guo C."/>
            <person name="Argimon S."/>
            <person name="Zhang W."/>
            <person name="Yang X."/>
            <person name="Jeffery I.B."/>
            <person name="Cooney J.C."/>
            <person name="Kagawa T.F."/>
            <person name="Liu W."/>
            <person name="Song Y."/>
            <person name="Salvetti E."/>
            <person name="Wrobel A."/>
            <person name="Rasinkangas P."/>
            <person name="Parkhill J."/>
            <person name="Rea M.C."/>
            <person name="O'Sullivan O."/>
            <person name="Ritari J."/>
            <person name="Douillard F.P."/>
            <person name="Paul Ross R."/>
            <person name="Yang R."/>
            <person name="Briner A.E."/>
            <person name="Felis G.E."/>
            <person name="de Vos W.M."/>
            <person name="Barrangou R."/>
            <person name="Klaenhammer T.R."/>
            <person name="Caufield P.W."/>
            <person name="Cui Y."/>
            <person name="Zhang H."/>
            <person name="O'Toole P.W."/>
        </authorList>
    </citation>
    <scope>NUCLEOTIDE SEQUENCE [LARGE SCALE GENOMIC DNA]</scope>
    <source>
        <strain evidence="4 5">DSM 13343</strain>
    </source>
</reference>
<accession>A0A0R1QRQ0</accession>
<dbReference type="PATRIC" id="fig|1423769.4.peg.298"/>
<dbReference type="AlphaFoldDB" id="A0A0R1QRQ0"/>
<feature type="signal peptide" evidence="3">
    <location>
        <begin position="1"/>
        <end position="27"/>
    </location>
</feature>
<evidence type="ECO:0008006" key="6">
    <source>
        <dbReference type="Google" id="ProtNLM"/>
    </source>
</evidence>
<feature type="chain" id="PRO_5006409553" description="Firmicu-CTERM sorting domain-containing protein" evidence="3">
    <location>
        <begin position="28"/>
        <end position="447"/>
    </location>
</feature>
<dbReference type="EMBL" id="AZEU01000099">
    <property type="protein sequence ID" value="KRL47351.1"/>
    <property type="molecule type" value="Genomic_DNA"/>
</dbReference>
<evidence type="ECO:0000256" key="3">
    <source>
        <dbReference type="SAM" id="SignalP"/>
    </source>
</evidence>
<keyword evidence="3" id="KW-0732">Signal</keyword>
<organism evidence="4 5">
    <name type="scientific">Lacticaseibacillus manihotivorans DSM 13343 = JCM 12514</name>
    <dbReference type="NCBI Taxonomy" id="1423769"/>
    <lineage>
        <taxon>Bacteria</taxon>
        <taxon>Bacillati</taxon>
        <taxon>Bacillota</taxon>
        <taxon>Bacilli</taxon>
        <taxon>Lactobacillales</taxon>
        <taxon>Lactobacillaceae</taxon>
        <taxon>Lacticaseibacillus</taxon>
    </lineage>
</organism>
<gene>
    <name evidence="4" type="ORF">FD01_GL000276</name>
</gene>
<keyword evidence="2" id="KW-0812">Transmembrane</keyword>
<name>A0A0R1QRQ0_9LACO</name>
<evidence type="ECO:0000313" key="4">
    <source>
        <dbReference type="EMBL" id="KRL47351.1"/>
    </source>
</evidence>
<feature type="region of interest" description="Disordered" evidence="1">
    <location>
        <begin position="203"/>
        <end position="259"/>
    </location>
</feature>
<evidence type="ECO:0000256" key="2">
    <source>
        <dbReference type="SAM" id="Phobius"/>
    </source>
</evidence>
<keyword evidence="2" id="KW-1133">Transmembrane helix</keyword>
<dbReference type="OrthoDB" id="2067260at2"/>
<dbReference type="NCBIfam" id="TIGR04145">
    <property type="entry name" value="Firmicu_CTERM"/>
    <property type="match status" value="1"/>
</dbReference>